<comment type="pathway">
    <text evidence="1">Protein modification; protein glycosylation.</text>
</comment>
<dbReference type="InterPro" id="IPR051939">
    <property type="entry name" value="Glycosyltr_41/O-GlcNAc_trsf"/>
</dbReference>
<dbReference type="Pfam" id="PF13844">
    <property type="entry name" value="Glyco_transf_41"/>
    <property type="match status" value="2"/>
</dbReference>
<evidence type="ECO:0000313" key="10">
    <source>
        <dbReference type="EMBL" id="ATQ68834.1"/>
    </source>
</evidence>
<evidence type="ECO:0000256" key="7">
    <source>
        <dbReference type="ARBA" id="ARBA00022803"/>
    </source>
</evidence>
<dbReference type="PROSITE" id="PS50005">
    <property type="entry name" value="TPR"/>
    <property type="match status" value="4"/>
</dbReference>
<dbReference type="Gene3D" id="3.40.50.11380">
    <property type="match status" value="1"/>
</dbReference>
<feature type="domain" description="O-GlcNAc transferase C-terminal" evidence="9">
    <location>
        <begin position="537"/>
        <end position="713"/>
    </location>
</feature>
<feature type="repeat" description="TPR" evidence="8">
    <location>
        <begin position="110"/>
        <end position="143"/>
    </location>
</feature>
<dbReference type="EMBL" id="CP023737">
    <property type="protein sequence ID" value="ATQ68834.1"/>
    <property type="molecule type" value="Genomic_DNA"/>
</dbReference>
<keyword evidence="11" id="KW-1185">Reference proteome</keyword>
<dbReference type="InterPro" id="IPR011990">
    <property type="entry name" value="TPR-like_helical_dom_sf"/>
</dbReference>
<dbReference type="STRING" id="595536.GCA_000178815_02411"/>
<evidence type="ECO:0000313" key="11">
    <source>
        <dbReference type="Proteomes" id="UP000230709"/>
    </source>
</evidence>
<keyword evidence="5 10" id="KW-0808">Transferase</keyword>
<dbReference type="InterPro" id="IPR029489">
    <property type="entry name" value="OGT/SEC/SPY_C"/>
</dbReference>
<evidence type="ECO:0000256" key="2">
    <source>
        <dbReference type="ARBA" id="ARBA00005386"/>
    </source>
</evidence>
<feature type="repeat" description="TPR" evidence="8">
    <location>
        <begin position="280"/>
        <end position="313"/>
    </location>
</feature>
<sequence>MSKRSGMAGPGAAYPKTIEPKHLRAHAPLLTMASPVGLVRRGRKHHAKGLEHAKSGRWEQAAREFDAAVKCAPDQPDFNYALGGALAQLGHVREAMSAFQRELAILPGDSAALADLGTCLARIGRLDEAILCLQTVLRRRPDMRFAQYNLGLALLTQKRRVEAIEALDRSIRLDPTYGDAYRVRGLAHALGGDGEKSVVDFEAAAGIDDKNPDAMIAVGGYFSRNARDLEAGQLFEMAARVAPNIALPQSVFGHYLIAHRRYELGMSFVDRAISLDPSLAEAHVARGFGLLGQGRVDEAVAAYRHAAQLRPSDAYIAGTLLFALQHNPGVTRAQLLEAHKSWAALCRPGAPRDRLSFANEPSLRKLRIGVVSADMRRHAVTFLTLRAFERLAAFGHEIHCYKTDRKFKDDEFSDRYKACAKTWRDVSDLDDAALAALVEGDAIDILFDLSGHTAGNRLSLFAMRAAPVQVSWAGYVGTIGLDTYDGIIADPVEIPPDHEHSYVEPVARLPDCYVCYHPPLQAPDVGPLPAMRTNRFTFGCFNRPAKLNVELARAWARILERVADSRITLVYGGLDEDGTREAVYRVLESGGVRRDRVDLVGDSEQKDLLEAYSRKVDLALDPFPYSGGVTTLEAMWMGVPTVTLVGDTFAGRHSATHLTAAGLAAFCTYSVDDYVELAVSWAHRREELAALRARLRDNVAASPLNDEVRFARNLEEALMQLWSQWRILRREATA</sequence>
<dbReference type="Pfam" id="PF13432">
    <property type="entry name" value="TPR_16"/>
    <property type="match status" value="2"/>
</dbReference>
<protein>
    <recommendedName>
        <fullName evidence="3">protein O-GlcNAc transferase</fullName>
        <ecNumber evidence="3">2.4.1.255</ecNumber>
    </recommendedName>
</protein>
<feature type="repeat" description="TPR" evidence="8">
    <location>
        <begin position="76"/>
        <end position="109"/>
    </location>
</feature>
<dbReference type="SMART" id="SM00028">
    <property type="entry name" value="TPR"/>
    <property type="match status" value="7"/>
</dbReference>
<feature type="repeat" description="TPR" evidence="8">
    <location>
        <begin position="144"/>
        <end position="177"/>
    </location>
</feature>
<dbReference type="KEGG" id="mtw:CQW49_13780"/>
<organism evidence="10 11">
    <name type="scientific">Methylosinus trichosporium (strain ATCC 35070 / NCIMB 11131 / UNIQEM 75 / OB3b)</name>
    <dbReference type="NCBI Taxonomy" id="595536"/>
    <lineage>
        <taxon>Bacteria</taxon>
        <taxon>Pseudomonadati</taxon>
        <taxon>Pseudomonadota</taxon>
        <taxon>Alphaproteobacteria</taxon>
        <taxon>Hyphomicrobiales</taxon>
        <taxon>Methylocystaceae</taxon>
        <taxon>Methylosinus</taxon>
    </lineage>
</organism>
<evidence type="ECO:0000256" key="3">
    <source>
        <dbReference type="ARBA" id="ARBA00011970"/>
    </source>
</evidence>
<evidence type="ECO:0000256" key="6">
    <source>
        <dbReference type="ARBA" id="ARBA00022737"/>
    </source>
</evidence>
<dbReference type="PANTHER" id="PTHR44835">
    <property type="entry name" value="UDP-N-ACETYLGLUCOSAMINE--PEPTIDE N-ACETYLGLUCOSAMINYLTRANSFERASE SPINDLY-RELATED"/>
    <property type="match status" value="1"/>
</dbReference>
<dbReference type="Proteomes" id="UP000230709">
    <property type="component" value="Chromosome"/>
</dbReference>
<dbReference type="SUPFAM" id="SSF48452">
    <property type="entry name" value="TPR-like"/>
    <property type="match status" value="2"/>
</dbReference>
<dbReference type="PANTHER" id="PTHR44835:SF1">
    <property type="entry name" value="PROTEIN O-GLCNAC TRANSFERASE"/>
    <property type="match status" value="1"/>
</dbReference>
<evidence type="ECO:0000256" key="4">
    <source>
        <dbReference type="ARBA" id="ARBA00022676"/>
    </source>
</evidence>
<comment type="similarity">
    <text evidence="2">Belongs to the glycosyltransferase 41 family. O-GlcNAc transferase subfamily.</text>
</comment>
<dbReference type="GO" id="GO:0097363">
    <property type="term" value="F:protein O-acetylglucosaminyltransferase activity"/>
    <property type="evidence" value="ECO:0007669"/>
    <property type="project" value="UniProtKB-EC"/>
</dbReference>
<reference evidence="11" key="1">
    <citation type="submission" date="2017-10" db="EMBL/GenBank/DDBJ databases">
        <title>Completed PacBio SMRT sequence of Methylosinus trichosporium OB3b reveals presence of a third large plasmid.</title>
        <authorList>
            <person name="Charles T.C."/>
            <person name="Lynch M.D.J."/>
            <person name="Heil J.R."/>
            <person name="Cheng J."/>
        </authorList>
    </citation>
    <scope>NUCLEOTIDE SEQUENCE [LARGE SCALE GENOMIC DNA]</scope>
    <source>
        <strain evidence="11">OB3b</strain>
    </source>
</reference>
<gene>
    <name evidence="10" type="ORF">CQW49_13780</name>
</gene>
<evidence type="ECO:0000259" key="9">
    <source>
        <dbReference type="Pfam" id="PF13844"/>
    </source>
</evidence>
<dbReference type="CDD" id="cd01635">
    <property type="entry name" value="Glycosyltransferase_GTB-type"/>
    <property type="match status" value="1"/>
</dbReference>
<keyword evidence="4" id="KW-0328">Glycosyltransferase</keyword>
<dbReference type="Gene3D" id="1.25.40.10">
    <property type="entry name" value="Tetratricopeptide repeat domain"/>
    <property type="match status" value="3"/>
</dbReference>
<dbReference type="SUPFAM" id="SSF53756">
    <property type="entry name" value="UDP-Glycosyltransferase/glycogen phosphorylase"/>
    <property type="match status" value="1"/>
</dbReference>
<dbReference type="RefSeq" id="WP_004448498.1">
    <property type="nucleotide sequence ID" value="NZ_ADVE02000001.1"/>
</dbReference>
<evidence type="ECO:0000256" key="8">
    <source>
        <dbReference type="PROSITE-ProRule" id="PRU00339"/>
    </source>
</evidence>
<dbReference type="AlphaFoldDB" id="A0A2D2D1I5"/>
<proteinExistence type="inferred from homology"/>
<dbReference type="InterPro" id="IPR019734">
    <property type="entry name" value="TPR_rpt"/>
</dbReference>
<dbReference type="EC" id="2.4.1.255" evidence="3"/>
<evidence type="ECO:0000256" key="1">
    <source>
        <dbReference type="ARBA" id="ARBA00004922"/>
    </source>
</evidence>
<accession>A0A2D2D1I5</accession>
<keyword evidence="6" id="KW-0677">Repeat</keyword>
<name>A0A2D2D1I5_METT3</name>
<keyword evidence="7 8" id="KW-0802">TPR repeat</keyword>
<dbReference type="Gene3D" id="3.40.50.2000">
    <property type="entry name" value="Glycogen Phosphorylase B"/>
    <property type="match status" value="1"/>
</dbReference>
<feature type="domain" description="O-GlcNAc transferase C-terminal" evidence="9">
    <location>
        <begin position="362"/>
        <end position="514"/>
    </location>
</feature>
<evidence type="ECO:0000256" key="5">
    <source>
        <dbReference type="ARBA" id="ARBA00022679"/>
    </source>
</evidence>